<keyword evidence="6 10" id="KW-1133">Transmembrane helix</keyword>
<dbReference type="PIRSF" id="PIRSF016636">
    <property type="entry name" value="AlgI_DltB"/>
    <property type="match status" value="1"/>
</dbReference>
<keyword evidence="5 10" id="KW-0812">Transmembrane</keyword>
<evidence type="ECO:0000256" key="4">
    <source>
        <dbReference type="ARBA" id="ARBA00022679"/>
    </source>
</evidence>
<keyword evidence="3 9" id="KW-1003">Cell membrane</keyword>
<proteinExistence type="inferred from homology"/>
<protein>
    <recommendedName>
        <fullName evidence="9">Teichoic acid D-alanyltransferase</fullName>
        <ecNumber evidence="9">2.3.1.-</ecNumber>
    </recommendedName>
</protein>
<feature type="transmembrane region" description="Helical" evidence="10">
    <location>
        <begin position="57"/>
        <end position="77"/>
    </location>
</feature>
<keyword evidence="7 9" id="KW-0472">Membrane</keyword>
<name>A0A2U3AL43_9BACL</name>
<dbReference type="PIRSF" id="PIRSF500216">
    <property type="entry name" value="DltB"/>
    <property type="match status" value="1"/>
</dbReference>
<dbReference type="GO" id="GO:0005886">
    <property type="term" value="C:plasma membrane"/>
    <property type="evidence" value="ECO:0007669"/>
    <property type="project" value="UniProtKB-SubCell"/>
</dbReference>
<evidence type="ECO:0000256" key="10">
    <source>
        <dbReference type="SAM" id="Phobius"/>
    </source>
</evidence>
<comment type="similarity">
    <text evidence="2 9">Belongs to the membrane-bound acyltransferase family.</text>
</comment>
<keyword evidence="12" id="KW-1185">Reference proteome</keyword>
<evidence type="ECO:0000313" key="11">
    <source>
        <dbReference type="EMBL" id="PWI25250.1"/>
    </source>
</evidence>
<sequence length="394" mass="46951">MIPYSDFTFFYIIGILLIPSVILGLVGRSSKKYNMFISVIILALIFGVRMGDFSINWKSFISITLFTVFQVLLIKCYHKYRMTKNTASIFVLAVILGILPLVLVKVLPFFDLHVFGFLGVSYITFKAVQIIMETRDGMMKKENIAISELIYFLLFFPTVSSGPIDRWKRFDKDFKTIPTKDAYREMLYKGINSIFLGFFYKFIVAFLLYNKVLMYLPDRTFGNLNFFEGHLMYMYVYSLHLFFDFAGYSCFAIGVSYIMGVKTPQNFNLPFISRNIKDFWNRWHMSLSFWFRDYVYMRFVFWMTKKKWIKNRFVVSYIGYFLLFFLMGIWHGLELHFVVYGLYHALLIICFDKFERWNKKKKIWKDNKWTHALGIIITFHVVCFGFYIFSGTLF</sequence>
<dbReference type="UniPathway" id="UPA00556"/>
<dbReference type="OrthoDB" id="9805788at2"/>
<feature type="transmembrane region" description="Helical" evidence="10">
    <location>
        <begin position="190"/>
        <end position="210"/>
    </location>
</feature>
<dbReference type="AlphaFoldDB" id="A0A2U3AL43"/>
<feature type="transmembrane region" description="Helical" evidence="10">
    <location>
        <begin position="369"/>
        <end position="389"/>
    </location>
</feature>
<feature type="transmembrane region" description="Helical" evidence="10">
    <location>
        <begin position="6"/>
        <end position="26"/>
    </location>
</feature>
<comment type="caution">
    <text evidence="11">The sequence shown here is derived from an EMBL/GenBank/DDBJ whole genome shotgun (WGS) entry which is preliminary data.</text>
</comment>
<keyword evidence="4 9" id="KW-0808">Transferase</keyword>
<organism evidence="11 12">
    <name type="scientific">Kurthia sibirica</name>
    <dbReference type="NCBI Taxonomy" id="202750"/>
    <lineage>
        <taxon>Bacteria</taxon>
        <taxon>Bacillati</taxon>
        <taxon>Bacillota</taxon>
        <taxon>Bacilli</taxon>
        <taxon>Bacillales</taxon>
        <taxon>Caryophanaceae</taxon>
        <taxon>Kurthia</taxon>
    </lineage>
</organism>
<feature type="transmembrane region" description="Helical" evidence="10">
    <location>
        <begin position="231"/>
        <end position="259"/>
    </location>
</feature>
<keyword evidence="8 9" id="KW-0012">Acyltransferase</keyword>
<dbReference type="RefSeq" id="WP_109306098.1">
    <property type="nucleotide sequence ID" value="NZ_BJUF01000014.1"/>
</dbReference>
<dbReference type="InterPro" id="IPR024194">
    <property type="entry name" value="Ac/AlaTfrase_AlgI/DltB"/>
</dbReference>
<dbReference type="InterPro" id="IPR051085">
    <property type="entry name" value="MB_O-acyltransferase"/>
</dbReference>
<evidence type="ECO:0000256" key="7">
    <source>
        <dbReference type="ARBA" id="ARBA00023136"/>
    </source>
</evidence>
<feature type="transmembrane region" description="Helical" evidence="10">
    <location>
        <begin position="33"/>
        <end position="51"/>
    </location>
</feature>
<evidence type="ECO:0000256" key="6">
    <source>
        <dbReference type="ARBA" id="ARBA00022989"/>
    </source>
</evidence>
<dbReference type="GO" id="GO:0016746">
    <property type="term" value="F:acyltransferase activity"/>
    <property type="evidence" value="ECO:0007669"/>
    <property type="project" value="UniProtKB-KW"/>
</dbReference>
<evidence type="ECO:0000256" key="8">
    <source>
        <dbReference type="ARBA" id="ARBA00023315"/>
    </source>
</evidence>
<dbReference type="InterPro" id="IPR024024">
    <property type="entry name" value="DltB"/>
</dbReference>
<comment type="pathway">
    <text evidence="9">Cell wall biogenesis; lipoteichoic acid biosynthesis.</text>
</comment>
<feature type="transmembrane region" description="Helical" evidence="10">
    <location>
        <begin position="114"/>
        <end position="132"/>
    </location>
</feature>
<evidence type="ECO:0000313" key="12">
    <source>
        <dbReference type="Proteomes" id="UP000245938"/>
    </source>
</evidence>
<comment type="function">
    <text evidence="9">O-acyltransferase that catalyzes D-alanylation of both teichoic acid and lipoteichoic acid (LTA). D-alanylation of LTA plays an important role in modulating the properties of the cell wall in Gram-positive bacteria, influencing the net charge of the cell wall. Catalyzes D-alanylation from DltC carrier protein.</text>
</comment>
<accession>A0A2U3AL43</accession>
<dbReference type="NCBIfam" id="TIGR04091">
    <property type="entry name" value="LTA_dltB"/>
    <property type="match status" value="1"/>
</dbReference>
<evidence type="ECO:0000256" key="5">
    <source>
        <dbReference type="ARBA" id="ARBA00022692"/>
    </source>
</evidence>
<feature type="transmembrane region" description="Helical" evidence="10">
    <location>
        <begin position="313"/>
        <end position="331"/>
    </location>
</feature>
<reference evidence="11 12" key="1">
    <citation type="submission" date="2018-05" db="EMBL/GenBank/DDBJ databases">
        <title>Kurthia sibirica genome sequence.</title>
        <authorList>
            <person name="Maclea K.S."/>
            <person name="Goen A.E."/>
        </authorList>
    </citation>
    <scope>NUCLEOTIDE SEQUENCE [LARGE SCALE GENOMIC DNA]</scope>
    <source>
        <strain evidence="11 12">ATCC 49154</strain>
    </source>
</reference>
<dbReference type="GO" id="GO:0070395">
    <property type="term" value="P:lipoteichoic acid biosynthetic process"/>
    <property type="evidence" value="ECO:0007669"/>
    <property type="project" value="UniProtKB-UniRule"/>
</dbReference>
<dbReference type="PANTHER" id="PTHR13285">
    <property type="entry name" value="ACYLTRANSFERASE"/>
    <property type="match status" value="1"/>
</dbReference>
<evidence type="ECO:0000256" key="9">
    <source>
        <dbReference type="PIRNR" id="PIRNR016636"/>
    </source>
</evidence>
<evidence type="ECO:0000256" key="1">
    <source>
        <dbReference type="ARBA" id="ARBA00004651"/>
    </source>
</evidence>
<gene>
    <name evidence="11" type="primary">dltB</name>
    <name evidence="11" type="ORF">DEX24_09005</name>
</gene>
<comment type="subcellular location">
    <subcellularLocation>
        <location evidence="1">Cell membrane</location>
        <topology evidence="1">Multi-pass membrane protein</topology>
    </subcellularLocation>
</comment>
<feature type="transmembrane region" description="Helical" evidence="10">
    <location>
        <begin position="89"/>
        <end position="108"/>
    </location>
</feature>
<dbReference type="Proteomes" id="UP000245938">
    <property type="component" value="Unassembled WGS sequence"/>
</dbReference>
<evidence type="ECO:0000256" key="2">
    <source>
        <dbReference type="ARBA" id="ARBA00010323"/>
    </source>
</evidence>
<evidence type="ECO:0000256" key="3">
    <source>
        <dbReference type="ARBA" id="ARBA00022475"/>
    </source>
</evidence>
<dbReference type="EMBL" id="QFVR01000010">
    <property type="protein sequence ID" value="PWI25250.1"/>
    <property type="molecule type" value="Genomic_DNA"/>
</dbReference>
<dbReference type="PANTHER" id="PTHR13285:SF23">
    <property type="entry name" value="TEICHOIC ACID D-ALANYLTRANSFERASE"/>
    <property type="match status" value="1"/>
</dbReference>
<dbReference type="InterPro" id="IPR004299">
    <property type="entry name" value="MBOAT_fam"/>
</dbReference>
<feature type="transmembrane region" description="Helical" evidence="10">
    <location>
        <begin position="337"/>
        <end position="357"/>
    </location>
</feature>
<dbReference type="Pfam" id="PF03062">
    <property type="entry name" value="MBOAT"/>
    <property type="match status" value="1"/>
</dbReference>
<dbReference type="EC" id="2.3.1.-" evidence="9"/>